<reference evidence="3" key="1">
    <citation type="submission" date="2021-02" db="EMBL/GenBank/DDBJ databases">
        <authorList>
            <person name="Dougan E. K."/>
            <person name="Rhodes N."/>
            <person name="Thang M."/>
            <person name="Chan C."/>
        </authorList>
    </citation>
    <scope>NUCLEOTIDE SEQUENCE</scope>
</reference>
<gene>
    <name evidence="3" type="ORF">PGLA1383_LOCUS2646</name>
</gene>
<dbReference type="OrthoDB" id="9995210at2759"/>
<dbReference type="AlphaFoldDB" id="A0A813D5E9"/>
<dbReference type="InterPro" id="IPR050776">
    <property type="entry name" value="Ank_Repeat/CDKN_Inhibitor"/>
</dbReference>
<comment type="caution">
    <text evidence="3">The sequence shown here is derived from an EMBL/GenBank/DDBJ whole genome shotgun (WGS) entry which is preliminary data.</text>
</comment>
<proteinExistence type="predicted"/>
<organism evidence="3 4">
    <name type="scientific">Polarella glacialis</name>
    <name type="common">Dinoflagellate</name>
    <dbReference type="NCBI Taxonomy" id="89957"/>
    <lineage>
        <taxon>Eukaryota</taxon>
        <taxon>Sar</taxon>
        <taxon>Alveolata</taxon>
        <taxon>Dinophyceae</taxon>
        <taxon>Suessiales</taxon>
        <taxon>Suessiaceae</taxon>
        <taxon>Polarella</taxon>
    </lineage>
</organism>
<dbReference type="Proteomes" id="UP000654075">
    <property type="component" value="Unassembled WGS sequence"/>
</dbReference>
<protein>
    <submittedName>
        <fullName evidence="3">Uncharacterized protein</fullName>
    </submittedName>
</protein>
<keyword evidence="2" id="KW-0040">ANK repeat</keyword>
<evidence type="ECO:0000313" key="4">
    <source>
        <dbReference type="Proteomes" id="UP000654075"/>
    </source>
</evidence>
<dbReference type="SMART" id="SM00248">
    <property type="entry name" value="ANK"/>
    <property type="match status" value="3"/>
</dbReference>
<dbReference type="SUPFAM" id="SSF48403">
    <property type="entry name" value="Ankyrin repeat"/>
    <property type="match status" value="1"/>
</dbReference>
<name>A0A813D5E9_POLGL</name>
<sequence>MPQSCAMRPHPATDLFKLREIVQRGIDTNSGDYDGRTAIHLAAVKGLLKVLQCLFEELEGNPNMVDRWGGIPLDDSRRAGHKEVTEYLVLMGGHCGKRTLFVDSGALLVDVSARGDAQLLRGLVGNNSPFGPSNAPGAKPVDVNAGNIDCRTALRIVAVEGNYDSVQLLIEVLGADVSLKDRWGRRLLDDASSFGHDMVANYLVSQGAISGQKPVIAKPGPSPASGDLSTADSFNDNIPVSQTEDNEEAHEFGGYWCAPRTTSVHVPAKLVAGKRVSVRLRLGQPMGPSAKLSFDLDGAEVAFGLF</sequence>
<dbReference type="InterPro" id="IPR002110">
    <property type="entry name" value="Ankyrin_rpt"/>
</dbReference>
<evidence type="ECO:0000256" key="2">
    <source>
        <dbReference type="ARBA" id="ARBA00023043"/>
    </source>
</evidence>
<evidence type="ECO:0000313" key="3">
    <source>
        <dbReference type="EMBL" id="CAE8583692.1"/>
    </source>
</evidence>
<keyword evidence="4" id="KW-1185">Reference proteome</keyword>
<accession>A0A813D5E9</accession>
<dbReference type="InterPro" id="IPR036770">
    <property type="entry name" value="Ankyrin_rpt-contain_sf"/>
</dbReference>
<dbReference type="Gene3D" id="1.25.40.20">
    <property type="entry name" value="Ankyrin repeat-containing domain"/>
    <property type="match status" value="2"/>
</dbReference>
<dbReference type="Pfam" id="PF00023">
    <property type="entry name" value="Ank"/>
    <property type="match status" value="2"/>
</dbReference>
<evidence type="ECO:0000256" key="1">
    <source>
        <dbReference type="ARBA" id="ARBA00022737"/>
    </source>
</evidence>
<dbReference type="EMBL" id="CAJNNV010000827">
    <property type="protein sequence ID" value="CAE8583692.1"/>
    <property type="molecule type" value="Genomic_DNA"/>
</dbReference>
<keyword evidence="1" id="KW-0677">Repeat</keyword>
<dbReference type="PANTHER" id="PTHR24201">
    <property type="entry name" value="ANK_REP_REGION DOMAIN-CONTAINING PROTEIN"/>
    <property type="match status" value="1"/>
</dbReference>